<reference evidence="2 3" key="1">
    <citation type="submission" date="2015-08" db="EMBL/GenBank/DDBJ databases">
        <title>Next Generation Sequencing and Analysis of the Genome of Puccinia sorghi L Schw, the Causal Agent of Maize Common Rust.</title>
        <authorList>
            <person name="Rochi L."/>
            <person name="Burguener G."/>
            <person name="Darino M."/>
            <person name="Turjanski A."/>
            <person name="Kreff E."/>
            <person name="Dieguez M.J."/>
            <person name="Sacco F."/>
        </authorList>
    </citation>
    <scope>NUCLEOTIDE SEQUENCE [LARGE SCALE GENOMIC DNA]</scope>
    <source>
        <strain evidence="2 3">RO10H11247</strain>
    </source>
</reference>
<keyword evidence="3" id="KW-1185">Reference proteome</keyword>
<dbReference type="Proteomes" id="UP000037035">
    <property type="component" value="Unassembled WGS sequence"/>
</dbReference>
<evidence type="ECO:0000256" key="1">
    <source>
        <dbReference type="SAM" id="MobiDB-lite"/>
    </source>
</evidence>
<dbReference type="PANTHER" id="PTHR33324">
    <property type="entry name" value="EXPRESSED PROTEIN"/>
    <property type="match status" value="1"/>
</dbReference>
<sequence>MPPAPLTPTPPKPTKQTKTKAVPWDRDGVKGGKRSITIILKAHQHQLSVLAGRQQAWKNQEVIVQRSRRGITQKINDLQTTYNAACDWKQNTGAGILESDLDNGTKTIKLQVFVGTGTHLTPLWDQDQSPNLF</sequence>
<dbReference type="PANTHER" id="PTHR33324:SF2">
    <property type="entry name" value="MYB_SANT-LIKE DNA-BINDING DOMAIN-CONTAINING PROTEIN"/>
    <property type="match status" value="1"/>
</dbReference>
<name>A0A0L6U7C1_9BASI</name>
<evidence type="ECO:0000313" key="3">
    <source>
        <dbReference type="Proteomes" id="UP000037035"/>
    </source>
</evidence>
<dbReference type="VEuPathDB" id="FungiDB:VP01_935g2"/>
<dbReference type="OrthoDB" id="8015427at2759"/>
<accession>A0A0L6U7C1</accession>
<organism evidence="2 3">
    <name type="scientific">Puccinia sorghi</name>
    <dbReference type="NCBI Taxonomy" id="27349"/>
    <lineage>
        <taxon>Eukaryota</taxon>
        <taxon>Fungi</taxon>
        <taxon>Dikarya</taxon>
        <taxon>Basidiomycota</taxon>
        <taxon>Pucciniomycotina</taxon>
        <taxon>Pucciniomycetes</taxon>
        <taxon>Pucciniales</taxon>
        <taxon>Pucciniaceae</taxon>
        <taxon>Puccinia</taxon>
    </lineage>
</organism>
<dbReference type="EMBL" id="LAVV01015004">
    <property type="protein sequence ID" value="KNZ44252.1"/>
    <property type="molecule type" value="Genomic_DNA"/>
</dbReference>
<dbReference type="AlphaFoldDB" id="A0A0L6U7C1"/>
<proteinExistence type="predicted"/>
<dbReference type="STRING" id="27349.A0A0L6U7C1"/>
<feature type="region of interest" description="Disordered" evidence="1">
    <location>
        <begin position="1"/>
        <end position="21"/>
    </location>
</feature>
<feature type="compositionally biased region" description="Pro residues" evidence="1">
    <location>
        <begin position="1"/>
        <end position="13"/>
    </location>
</feature>
<comment type="caution">
    <text evidence="2">The sequence shown here is derived from an EMBL/GenBank/DDBJ whole genome shotgun (WGS) entry which is preliminary data.</text>
</comment>
<evidence type="ECO:0000313" key="2">
    <source>
        <dbReference type="EMBL" id="KNZ44252.1"/>
    </source>
</evidence>
<gene>
    <name evidence="2" type="ORF">VP01_935g2</name>
</gene>
<protein>
    <submittedName>
        <fullName evidence="2">Uncharacterized protein</fullName>
    </submittedName>
</protein>